<evidence type="ECO:0000256" key="4">
    <source>
        <dbReference type="ARBA" id="ARBA00019827"/>
    </source>
</evidence>
<reference evidence="9 10" key="1">
    <citation type="journal article" date="2019" name="Nat. Ecol. Evol.">
        <title>Megaphylogeny resolves global patterns of mushroom evolution.</title>
        <authorList>
            <person name="Varga T."/>
            <person name="Krizsan K."/>
            <person name="Foldi C."/>
            <person name="Dima B."/>
            <person name="Sanchez-Garcia M."/>
            <person name="Sanchez-Ramirez S."/>
            <person name="Szollosi G.J."/>
            <person name="Szarkandi J.G."/>
            <person name="Papp V."/>
            <person name="Albert L."/>
            <person name="Andreopoulos W."/>
            <person name="Angelini C."/>
            <person name="Antonin V."/>
            <person name="Barry K.W."/>
            <person name="Bougher N.L."/>
            <person name="Buchanan P."/>
            <person name="Buyck B."/>
            <person name="Bense V."/>
            <person name="Catcheside P."/>
            <person name="Chovatia M."/>
            <person name="Cooper J."/>
            <person name="Damon W."/>
            <person name="Desjardin D."/>
            <person name="Finy P."/>
            <person name="Geml J."/>
            <person name="Haridas S."/>
            <person name="Hughes K."/>
            <person name="Justo A."/>
            <person name="Karasinski D."/>
            <person name="Kautmanova I."/>
            <person name="Kiss B."/>
            <person name="Kocsube S."/>
            <person name="Kotiranta H."/>
            <person name="LaButti K.M."/>
            <person name="Lechner B.E."/>
            <person name="Liimatainen K."/>
            <person name="Lipzen A."/>
            <person name="Lukacs Z."/>
            <person name="Mihaltcheva S."/>
            <person name="Morgado L.N."/>
            <person name="Niskanen T."/>
            <person name="Noordeloos M.E."/>
            <person name="Ohm R.A."/>
            <person name="Ortiz-Santana B."/>
            <person name="Ovrebo C."/>
            <person name="Racz N."/>
            <person name="Riley R."/>
            <person name="Savchenko A."/>
            <person name="Shiryaev A."/>
            <person name="Soop K."/>
            <person name="Spirin V."/>
            <person name="Szebenyi C."/>
            <person name="Tomsovsky M."/>
            <person name="Tulloss R.E."/>
            <person name="Uehling J."/>
            <person name="Grigoriev I.V."/>
            <person name="Vagvolgyi C."/>
            <person name="Papp T."/>
            <person name="Martin F.M."/>
            <person name="Miettinen O."/>
            <person name="Hibbett D.S."/>
            <person name="Nagy L.G."/>
        </authorList>
    </citation>
    <scope>NUCLEOTIDE SEQUENCE [LARGE SCALE GENOMIC DNA]</scope>
    <source>
        <strain evidence="9 10">CBS 309.79</strain>
    </source>
</reference>
<evidence type="ECO:0000256" key="6">
    <source>
        <dbReference type="ARBA" id="ARBA00023054"/>
    </source>
</evidence>
<sequence>MPPTRTREVDTPQEGQKKNKFFRKPQYEEKTQGVQKIKSSIRQTKRLLAKDKLAADVRVETERRLAALEAELTQSEASRKERNMAVKYHKVKFFERQKLVRKITQAKKKLAEDSTDALKSTLYDLRVDLNYVLHYPKTKRYVSLFPPEVREGGAETSESPPSNPERDAVRDWVKTKMTAGELPTEPEMHLDSRGERNDDPWEQPKSTTKKGKGKLDAKIKAKAPAEPEHDDFFAADDDGEEE</sequence>
<dbReference type="AlphaFoldDB" id="A0A5C3QRG1"/>
<dbReference type="PANTHER" id="PTHR33911">
    <property type="entry name" value="RRNA-PROCESSING PROTEIN EFG1"/>
    <property type="match status" value="1"/>
</dbReference>
<accession>A0A5C3QRG1</accession>
<evidence type="ECO:0000256" key="8">
    <source>
        <dbReference type="SAM" id="MobiDB-lite"/>
    </source>
</evidence>
<feature type="compositionally biased region" description="Acidic residues" evidence="8">
    <location>
        <begin position="233"/>
        <end position="242"/>
    </location>
</feature>
<dbReference type="GO" id="GO:0030688">
    <property type="term" value="C:preribosome, small subunit precursor"/>
    <property type="evidence" value="ECO:0007669"/>
    <property type="project" value="TreeGrafter"/>
</dbReference>
<dbReference type="STRING" id="1884261.A0A5C3QRG1"/>
<feature type="compositionally biased region" description="Basic and acidic residues" evidence="8">
    <location>
        <begin position="186"/>
        <end position="199"/>
    </location>
</feature>
<comment type="subcellular location">
    <subcellularLocation>
        <location evidence="1">Nucleus</location>
        <location evidence="1">Nucleolus</location>
    </subcellularLocation>
</comment>
<dbReference type="GO" id="GO:0005730">
    <property type="term" value="C:nucleolus"/>
    <property type="evidence" value="ECO:0007669"/>
    <property type="project" value="UniProtKB-SubCell"/>
</dbReference>
<dbReference type="InterPro" id="IPR050786">
    <property type="entry name" value="EFG1_rRNA-proc"/>
</dbReference>
<organism evidence="9 10">
    <name type="scientific">Pterulicium gracile</name>
    <dbReference type="NCBI Taxonomy" id="1884261"/>
    <lineage>
        <taxon>Eukaryota</taxon>
        <taxon>Fungi</taxon>
        <taxon>Dikarya</taxon>
        <taxon>Basidiomycota</taxon>
        <taxon>Agaricomycotina</taxon>
        <taxon>Agaricomycetes</taxon>
        <taxon>Agaricomycetidae</taxon>
        <taxon>Agaricales</taxon>
        <taxon>Pleurotineae</taxon>
        <taxon>Pterulaceae</taxon>
        <taxon>Pterulicium</taxon>
    </lineage>
</organism>
<evidence type="ECO:0000313" key="10">
    <source>
        <dbReference type="Proteomes" id="UP000305067"/>
    </source>
</evidence>
<dbReference type="InterPro" id="IPR019310">
    <property type="entry name" value="Efg1"/>
</dbReference>
<name>A0A5C3QRG1_9AGAR</name>
<evidence type="ECO:0000256" key="2">
    <source>
        <dbReference type="ARBA" id="ARBA00006916"/>
    </source>
</evidence>
<keyword evidence="6" id="KW-0175">Coiled coil</keyword>
<evidence type="ECO:0000256" key="5">
    <source>
        <dbReference type="ARBA" id="ARBA00022552"/>
    </source>
</evidence>
<evidence type="ECO:0000256" key="3">
    <source>
        <dbReference type="ARBA" id="ARBA00018689"/>
    </source>
</evidence>
<feature type="compositionally biased region" description="Basic and acidic residues" evidence="8">
    <location>
        <begin position="213"/>
        <end position="232"/>
    </location>
</feature>
<dbReference type="Proteomes" id="UP000305067">
    <property type="component" value="Unassembled WGS sequence"/>
</dbReference>
<feature type="region of interest" description="Disordered" evidence="8">
    <location>
        <begin position="150"/>
        <end position="242"/>
    </location>
</feature>
<dbReference type="EMBL" id="ML178821">
    <property type="protein sequence ID" value="TFL02869.1"/>
    <property type="molecule type" value="Genomic_DNA"/>
</dbReference>
<evidence type="ECO:0000256" key="7">
    <source>
        <dbReference type="ARBA" id="ARBA00023242"/>
    </source>
</evidence>
<dbReference type="GO" id="GO:0000462">
    <property type="term" value="P:maturation of SSU-rRNA from tricistronic rRNA transcript (SSU-rRNA, 5.8S rRNA, LSU-rRNA)"/>
    <property type="evidence" value="ECO:0007669"/>
    <property type="project" value="TreeGrafter"/>
</dbReference>
<gene>
    <name evidence="9" type="ORF">BDV98DRAFT_527287</name>
</gene>
<proteinExistence type="inferred from homology"/>
<keyword evidence="7" id="KW-0539">Nucleus</keyword>
<dbReference type="OrthoDB" id="47732at2759"/>
<feature type="compositionally biased region" description="Basic and acidic residues" evidence="8">
    <location>
        <begin position="164"/>
        <end position="174"/>
    </location>
</feature>
<keyword evidence="5" id="KW-0698">rRNA processing</keyword>
<evidence type="ECO:0000256" key="1">
    <source>
        <dbReference type="ARBA" id="ARBA00004604"/>
    </source>
</evidence>
<dbReference type="Pfam" id="PF10153">
    <property type="entry name" value="Efg1"/>
    <property type="match status" value="1"/>
</dbReference>
<evidence type="ECO:0000313" key="9">
    <source>
        <dbReference type="EMBL" id="TFL02869.1"/>
    </source>
</evidence>
<feature type="compositionally biased region" description="Basic and acidic residues" evidence="8">
    <location>
        <begin position="1"/>
        <end position="10"/>
    </location>
</feature>
<comment type="similarity">
    <text evidence="2">Belongs to the EFG1 family.</text>
</comment>
<dbReference type="PANTHER" id="PTHR33911:SF1">
    <property type="entry name" value="RRNA-PROCESSING PROTEIN EFG1"/>
    <property type="match status" value="1"/>
</dbReference>
<feature type="region of interest" description="Disordered" evidence="8">
    <location>
        <begin position="1"/>
        <end position="36"/>
    </location>
</feature>
<protein>
    <recommendedName>
        <fullName evidence="3">rRNA-processing protein EFG1</fullName>
    </recommendedName>
    <alternativeName>
        <fullName evidence="4">rRNA-processing protein efg1</fullName>
    </alternativeName>
</protein>
<keyword evidence="10" id="KW-1185">Reference proteome</keyword>